<reference evidence="1" key="1">
    <citation type="journal article" date="2020" name="Stud. Mycol.">
        <title>101 Dothideomycetes genomes: a test case for predicting lifestyles and emergence of pathogens.</title>
        <authorList>
            <person name="Haridas S."/>
            <person name="Albert R."/>
            <person name="Binder M."/>
            <person name="Bloem J."/>
            <person name="Labutti K."/>
            <person name="Salamov A."/>
            <person name="Andreopoulos B."/>
            <person name="Baker S."/>
            <person name="Barry K."/>
            <person name="Bills G."/>
            <person name="Bluhm B."/>
            <person name="Cannon C."/>
            <person name="Castanera R."/>
            <person name="Culley D."/>
            <person name="Daum C."/>
            <person name="Ezra D."/>
            <person name="Gonzalez J."/>
            <person name="Henrissat B."/>
            <person name="Kuo A."/>
            <person name="Liang C."/>
            <person name="Lipzen A."/>
            <person name="Lutzoni F."/>
            <person name="Magnuson J."/>
            <person name="Mondo S."/>
            <person name="Nolan M."/>
            <person name="Ohm R."/>
            <person name="Pangilinan J."/>
            <person name="Park H.-J."/>
            <person name="Ramirez L."/>
            <person name="Alfaro M."/>
            <person name="Sun H."/>
            <person name="Tritt A."/>
            <person name="Yoshinaga Y."/>
            <person name="Zwiers L.-H."/>
            <person name="Turgeon B."/>
            <person name="Goodwin S."/>
            <person name="Spatafora J."/>
            <person name="Crous P."/>
            <person name="Grigoriev I."/>
        </authorList>
    </citation>
    <scope>NUCLEOTIDE SEQUENCE</scope>
    <source>
        <strain evidence="1">ATCC 200398</strain>
    </source>
</reference>
<organism evidence="1 2">
    <name type="scientific">Lindgomyces ingoldianus</name>
    <dbReference type="NCBI Taxonomy" id="673940"/>
    <lineage>
        <taxon>Eukaryota</taxon>
        <taxon>Fungi</taxon>
        <taxon>Dikarya</taxon>
        <taxon>Ascomycota</taxon>
        <taxon>Pezizomycotina</taxon>
        <taxon>Dothideomycetes</taxon>
        <taxon>Pleosporomycetidae</taxon>
        <taxon>Pleosporales</taxon>
        <taxon>Lindgomycetaceae</taxon>
        <taxon>Lindgomyces</taxon>
    </lineage>
</organism>
<sequence>MTVPQKKKPQIPNRRHTMAPRLPHIPLPYRILLLWFEPLAALNGAILCHFNPVLFLDTMTAKAVFAPSHQVIFDQLSATYTLFAFNEAVVLRITKDLKVWKAMVFGMLLCDLIHLYGSWSVMGPQVFLDPTLWRAGDALNLAMLYVPIMMRLSFLMEIGFKKEGKIE</sequence>
<evidence type="ECO:0000313" key="2">
    <source>
        <dbReference type="Proteomes" id="UP000799755"/>
    </source>
</evidence>
<name>A0ACB6R6C8_9PLEO</name>
<evidence type="ECO:0000313" key="1">
    <source>
        <dbReference type="EMBL" id="KAF2474615.1"/>
    </source>
</evidence>
<gene>
    <name evidence="1" type="ORF">BDR25DRAFT_280024</name>
</gene>
<protein>
    <submittedName>
        <fullName evidence="1">Uncharacterized protein</fullName>
    </submittedName>
</protein>
<dbReference type="EMBL" id="MU003497">
    <property type="protein sequence ID" value="KAF2474615.1"/>
    <property type="molecule type" value="Genomic_DNA"/>
</dbReference>
<proteinExistence type="predicted"/>
<dbReference type="Proteomes" id="UP000799755">
    <property type="component" value="Unassembled WGS sequence"/>
</dbReference>
<accession>A0ACB6R6C8</accession>
<comment type="caution">
    <text evidence="1">The sequence shown here is derived from an EMBL/GenBank/DDBJ whole genome shotgun (WGS) entry which is preliminary data.</text>
</comment>
<keyword evidence="2" id="KW-1185">Reference proteome</keyword>